<dbReference type="PANTHER" id="PTHR23502">
    <property type="entry name" value="MAJOR FACILITATOR SUPERFAMILY"/>
    <property type="match status" value="1"/>
</dbReference>
<keyword evidence="8" id="KW-1185">Reference proteome</keyword>
<dbReference type="GO" id="GO:0022857">
    <property type="term" value="F:transmembrane transporter activity"/>
    <property type="evidence" value="ECO:0007669"/>
    <property type="project" value="InterPro"/>
</dbReference>
<evidence type="ECO:0000259" key="6">
    <source>
        <dbReference type="PROSITE" id="PS50850"/>
    </source>
</evidence>
<dbReference type="GO" id="GO:0005886">
    <property type="term" value="C:plasma membrane"/>
    <property type="evidence" value="ECO:0007669"/>
    <property type="project" value="TreeGrafter"/>
</dbReference>
<dbReference type="Pfam" id="PF07690">
    <property type="entry name" value="MFS_1"/>
    <property type="match status" value="1"/>
</dbReference>
<evidence type="ECO:0000256" key="3">
    <source>
        <dbReference type="ARBA" id="ARBA00022989"/>
    </source>
</evidence>
<keyword evidence="3 5" id="KW-1133">Transmembrane helix</keyword>
<dbReference type="InterPro" id="IPR020846">
    <property type="entry name" value="MFS_dom"/>
</dbReference>
<feature type="transmembrane region" description="Helical" evidence="5">
    <location>
        <begin position="368"/>
        <end position="394"/>
    </location>
</feature>
<dbReference type="OrthoDB" id="5215911at2759"/>
<reference evidence="7 8" key="1">
    <citation type="journal article" date="2016" name="Proc. Natl. Acad. Sci. U.S.A.">
        <title>Comparative genomics of biotechnologically important yeasts.</title>
        <authorList>
            <person name="Riley R."/>
            <person name="Haridas S."/>
            <person name="Wolfe K.H."/>
            <person name="Lopes M.R."/>
            <person name="Hittinger C.T."/>
            <person name="Goeker M."/>
            <person name="Salamov A.A."/>
            <person name="Wisecaver J.H."/>
            <person name="Long T.M."/>
            <person name="Calvey C.H."/>
            <person name="Aerts A.L."/>
            <person name="Barry K.W."/>
            <person name="Choi C."/>
            <person name="Clum A."/>
            <person name="Coughlan A.Y."/>
            <person name="Deshpande S."/>
            <person name="Douglass A.P."/>
            <person name="Hanson S.J."/>
            <person name="Klenk H.-P."/>
            <person name="LaButti K.M."/>
            <person name="Lapidus A."/>
            <person name="Lindquist E.A."/>
            <person name="Lipzen A.M."/>
            <person name="Meier-Kolthoff J.P."/>
            <person name="Ohm R.A."/>
            <person name="Otillar R.P."/>
            <person name="Pangilinan J.L."/>
            <person name="Peng Y."/>
            <person name="Rokas A."/>
            <person name="Rosa C.A."/>
            <person name="Scheuner C."/>
            <person name="Sibirny A.A."/>
            <person name="Slot J.C."/>
            <person name="Stielow J.B."/>
            <person name="Sun H."/>
            <person name="Kurtzman C.P."/>
            <person name="Blackwell M."/>
            <person name="Grigoriev I.V."/>
            <person name="Jeffries T.W."/>
        </authorList>
    </citation>
    <scope>NUCLEOTIDE SEQUENCE [LARGE SCALE GENOMIC DNA]</scope>
    <source>
        <strain evidence="7 8">DSM 6958</strain>
    </source>
</reference>
<evidence type="ECO:0000313" key="8">
    <source>
        <dbReference type="Proteomes" id="UP000095009"/>
    </source>
</evidence>
<dbReference type="SUPFAM" id="SSF103473">
    <property type="entry name" value="MFS general substrate transporter"/>
    <property type="match status" value="1"/>
</dbReference>
<accession>A0A1E3PQV5</accession>
<sequence length="546" mass="60942">MWTSVNEKAVPGTVHLIDISENLQVAHSESKKDVVLVPAPSDDPEDPLNWTTARKYRAMALCHLYTFVIGWSSASVYSILVPVSEATGLSVADLNRGSGTMLLFFGWGCVFWQPFGLTFGRRGCYLISLALSAAISVWTAYSTNYSTWVTQRILLGLFGAPIEGICEVTVTDLFFSHQRGRHIGTYVLMLTAGAYLSPLANGFINQSMGWQWVMYWAAIINGAAFVVCFFFMEETMYYRNTTFEASVDQRNDSQADLDIERESAVNSEEMTEKTESPSSVKEMEIKNYPKKTYLQKLKLFTYIPEKPNEFWTMMYRPFLVSVRLPIVIWASFIHGIAVCCFTSTNATASVILSAAPYNFKSSMVGLTYIAPTIGAVLGGFWSGEISDIFCLWMARRNGGYKESEHRLWSMVLICIIPPAGLILWGVGAAHGIHWVGLTFGMGMLGFTLSGTGGVVFGYVIDSYKEVAGETLIIVNIIRCTMAFGYGYAVTPWVENEGLQNSFIEMAAICVVCFSTFIIFIKFGKSLRRRSAKYYWKMVRSGLKTTH</sequence>
<dbReference type="InterPro" id="IPR036259">
    <property type="entry name" value="MFS_trans_sf"/>
</dbReference>
<dbReference type="InterPro" id="IPR011701">
    <property type="entry name" value="MFS"/>
</dbReference>
<feature type="transmembrane region" description="Helical" evidence="5">
    <location>
        <begin position="471"/>
        <end position="490"/>
    </location>
</feature>
<evidence type="ECO:0000313" key="7">
    <source>
        <dbReference type="EMBL" id="ODQ67690.1"/>
    </source>
</evidence>
<feature type="transmembrane region" description="Helical" evidence="5">
    <location>
        <begin position="153"/>
        <end position="174"/>
    </location>
</feature>
<evidence type="ECO:0000256" key="4">
    <source>
        <dbReference type="ARBA" id="ARBA00023136"/>
    </source>
</evidence>
<keyword evidence="2 5" id="KW-0812">Transmembrane</keyword>
<evidence type="ECO:0000256" key="2">
    <source>
        <dbReference type="ARBA" id="ARBA00022692"/>
    </source>
</evidence>
<organism evidence="7 8">
    <name type="scientific">Nadsonia fulvescens var. elongata DSM 6958</name>
    <dbReference type="NCBI Taxonomy" id="857566"/>
    <lineage>
        <taxon>Eukaryota</taxon>
        <taxon>Fungi</taxon>
        <taxon>Dikarya</taxon>
        <taxon>Ascomycota</taxon>
        <taxon>Saccharomycotina</taxon>
        <taxon>Dipodascomycetes</taxon>
        <taxon>Dipodascales</taxon>
        <taxon>Dipodascales incertae sedis</taxon>
        <taxon>Nadsonia</taxon>
    </lineage>
</organism>
<feature type="transmembrane region" description="Helical" evidence="5">
    <location>
        <begin position="406"/>
        <end position="426"/>
    </location>
</feature>
<dbReference type="PROSITE" id="PS50850">
    <property type="entry name" value="MFS"/>
    <property type="match status" value="1"/>
</dbReference>
<dbReference type="PANTHER" id="PTHR23502:SF30">
    <property type="entry name" value="TRANSPORTER, PUTATIVE (AFU_ORTHOLOGUE AFUA_8G04702)-RELATED"/>
    <property type="match status" value="1"/>
</dbReference>
<evidence type="ECO:0000256" key="5">
    <source>
        <dbReference type="SAM" id="Phobius"/>
    </source>
</evidence>
<feature type="transmembrane region" description="Helical" evidence="5">
    <location>
        <begin position="186"/>
        <end position="204"/>
    </location>
</feature>
<dbReference type="Proteomes" id="UP000095009">
    <property type="component" value="Unassembled WGS sequence"/>
</dbReference>
<keyword evidence="4 5" id="KW-0472">Membrane</keyword>
<feature type="transmembrane region" description="Helical" evidence="5">
    <location>
        <begin position="326"/>
        <end position="348"/>
    </location>
</feature>
<evidence type="ECO:0000256" key="1">
    <source>
        <dbReference type="ARBA" id="ARBA00004141"/>
    </source>
</evidence>
<gene>
    <name evidence="7" type="ORF">NADFUDRAFT_48365</name>
</gene>
<feature type="transmembrane region" description="Helical" evidence="5">
    <location>
        <begin position="502"/>
        <end position="522"/>
    </location>
</feature>
<protein>
    <submittedName>
        <fullName evidence="7">MFS general substrate transporter</fullName>
    </submittedName>
</protein>
<feature type="transmembrane region" description="Helical" evidence="5">
    <location>
        <begin position="100"/>
        <end position="117"/>
    </location>
</feature>
<name>A0A1E3PQV5_9ASCO</name>
<proteinExistence type="predicted"/>
<dbReference type="EMBL" id="KV454406">
    <property type="protein sequence ID" value="ODQ67690.1"/>
    <property type="molecule type" value="Genomic_DNA"/>
</dbReference>
<feature type="transmembrane region" description="Helical" evidence="5">
    <location>
        <begin position="58"/>
        <end position="80"/>
    </location>
</feature>
<comment type="subcellular location">
    <subcellularLocation>
        <location evidence="1">Membrane</location>
        <topology evidence="1">Multi-pass membrane protein</topology>
    </subcellularLocation>
</comment>
<dbReference type="Gene3D" id="1.20.1250.20">
    <property type="entry name" value="MFS general substrate transporter like domains"/>
    <property type="match status" value="1"/>
</dbReference>
<feature type="transmembrane region" description="Helical" evidence="5">
    <location>
        <begin position="210"/>
        <end position="232"/>
    </location>
</feature>
<feature type="transmembrane region" description="Helical" evidence="5">
    <location>
        <begin position="124"/>
        <end position="141"/>
    </location>
</feature>
<feature type="transmembrane region" description="Helical" evidence="5">
    <location>
        <begin position="432"/>
        <end position="459"/>
    </location>
</feature>
<dbReference type="AlphaFoldDB" id="A0A1E3PQV5"/>
<dbReference type="STRING" id="857566.A0A1E3PQV5"/>
<feature type="domain" description="Major facilitator superfamily (MFS) profile" evidence="6">
    <location>
        <begin position="58"/>
        <end position="524"/>
    </location>
</feature>